<evidence type="ECO:0000256" key="1">
    <source>
        <dbReference type="SAM" id="MobiDB-lite"/>
    </source>
</evidence>
<dbReference type="GeneID" id="14869043"/>
<protein>
    <submittedName>
        <fullName evidence="2">Uncharacterized protein</fullName>
    </submittedName>
</protein>
<dbReference type="Proteomes" id="UP000007797">
    <property type="component" value="Unassembled WGS sequence"/>
</dbReference>
<dbReference type="AlphaFoldDB" id="F4Q5P6"/>
<evidence type="ECO:0000313" key="3">
    <source>
        <dbReference type="Proteomes" id="UP000007797"/>
    </source>
</evidence>
<sequence>MIVSGGMRNLSMMGGEKENAVSMKKSNASAPLSFMPQPSTTLKQKSFVSSSAPRKALGDVTNKGSLPSLKDKKIILTTAPSSTTSSTPSSTTSPLSNLLFVPGSHELKRKISAGKPKITSVITPKVLVSEKNNIKLQEPPIVFDQMYPQPPIPLSIGAKISDKTIHSLVMTPLLECPPTYSYLLNDEEDDFKSFCVPELSLAEPCPSPISNFEEDHFELDQHQESDSNTGFSYSDYYKEMIIERKDKEGVERERVLSTLYSYCIYHPTKPN</sequence>
<feature type="region of interest" description="Disordered" evidence="1">
    <location>
        <begin position="1"/>
        <end position="64"/>
    </location>
</feature>
<organism evidence="2 3">
    <name type="scientific">Cavenderia fasciculata</name>
    <name type="common">Slime mold</name>
    <name type="synonym">Dictyostelium fasciculatum</name>
    <dbReference type="NCBI Taxonomy" id="261658"/>
    <lineage>
        <taxon>Eukaryota</taxon>
        <taxon>Amoebozoa</taxon>
        <taxon>Evosea</taxon>
        <taxon>Eumycetozoa</taxon>
        <taxon>Dictyostelia</taxon>
        <taxon>Acytosteliales</taxon>
        <taxon>Cavenderiaceae</taxon>
        <taxon>Cavenderia</taxon>
    </lineage>
</organism>
<dbReference type="KEGG" id="dfa:DFA_08298"/>
<reference evidence="3" key="1">
    <citation type="journal article" date="2011" name="Genome Res.">
        <title>Phylogeny-wide analysis of social amoeba genomes highlights ancient origins for complex intercellular communication.</title>
        <authorList>
            <person name="Heidel A.J."/>
            <person name="Lawal H.M."/>
            <person name="Felder M."/>
            <person name="Schilde C."/>
            <person name="Helps N.R."/>
            <person name="Tunggal B."/>
            <person name="Rivero F."/>
            <person name="John U."/>
            <person name="Schleicher M."/>
            <person name="Eichinger L."/>
            <person name="Platzer M."/>
            <person name="Noegel A.A."/>
            <person name="Schaap P."/>
            <person name="Gloeckner G."/>
        </authorList>
    </citation>
    <scope>NUCLEOTIDE SEQUENCE [LARGE SCALE GENOMIC DNA]</scope>
    <source>
        <strain evidence="3">SH3</strain>
    </source>
</reference>
<evidence type="ECO:0000313" key="2">
    <source>
        <dbReference type="EMBL" id="EGG17305.1"/>
    </source>
</evidence>
<accession>F4Q5P6</accession>
<dbReference type="RefSeq" id="XP_004355789.1">
    <property type="nucleotide sequence ID" value="XM_004355736.1"/>
</dbReference>
<feature type="compositionally biased region" description="Polar residues" evidence="1">
    <location>
        <begin position="24"/>
        <end position="52"/>
    </location>
</feature>
<keyword evidence="3" id="KW-1185">Reference proteome</keyword>
<name>F4Q5P6_CACFS</name>
<dbReference type="OMA" id="HDNNTIH"/>
<proteinExistence type="predicted"/>
<dbReference type="EMBL" id="GL883021">
    <property type="protein sequence ID" value="EGG17305.1"/>
    <property type="molecule type" value="Genomic_DNA"/>
</dbReference>
<gene>
    <name evidence="2" type="ORF">DFA_08298</name>
</gene>